<feature type="domain" description="EF-hand" evidence="1">
    <location>
        <begin position="42"/>
        <end position="77"/>
    </location>
</feature>
<accession>A0A1H7YPD8</accession>
<dbReference type="OrthoDB" id="7450668at2"/>
<dbReference type="EMBL" id="FOCF01000001">
    <property type="protein sequence ID" value="SEM48122.1"/>
    <property type="molecule type" value="Genomic_DNA"/>
</dbReference>
<name>A0A1H7YPD8_9SPHN</name>
<reference evidence="3" key="1">
    <citation type="submission" date="2016-10" db="EMBL/GenBank/DDBJ databases">
        <authorList>
            <person name="Varghese N."/>
            <person name="Submissions S."/>
        </authorList>
    </citation>
    <scope>NUCLEOTIDE SEQUENCE [LARGE SCALE GENOMIC DNA]</scope>
    <source>
        <strain evidence="3">S6-262</strain>
    </source>
</reference>
<keyword evidence="3" id="KW-1185">Reference proteome</keyword>
<proteinExistence type="predicted"/>
<dbReference type="AlphaFoldDB" id="A0A1H7YPD8"/>
<dbReference type="SMART" id="SM00054">
    <property type="entry name" value="EFh"/>
    <property type="match status" value="2"/>
</dbReference>
<dbReference type="InterPro" id="IPR011992">
    <property type="entry name" value="EF-hand-dom_pair"/>
</dbReference>
<feature type="domain" description="EF-hand" evidence="1">
    <location>
        <begin position="88"/>
        <end position="123"/>
    </location>
</feature>
<dbReference type="PROSITE" id="PS00018">
    <property type="entry name" value="EF_HAND_1"/>
    <property type="match status" value="2"/>
</dbReference>
<dbReference type="PROSITE" id="PS50222">
    <property type="entry name" value="EF_HAND_2"/>
    <property type="match status" value="2"/>
</dbReference>
<dbReference type="Gene3D" id="1.10.238.10">
    <property type="entry name" value="EF-hand"/>
    <property type="match status" value="1"/>
</dbReference>
<dbReference type="InterPro" id="IPR018247">
    <property type="entry name" value="EF_Hand_1_Ca_BS"/>
</dbReference>
<evidence type="ECO:0000313" key="2">
    <source>
        <dbReference type="EMBL" id="SEM48122.1"/>
    </source>
</evidence>
<sequence length="123" mass="13003">MLKTLMMTTAALIAAPVEGHASNAEGNPAADRFSLAGVTGEQVVRAVDRDFPAHDRDGNGALDRSEFAGWMVPLKAQSDPSAAADNPATRAWVTAAFDRADTDHNQMLSKAELLGLLSQVRQG</sequence>
<evidence type="ECO:0000259" key="1">
    <source>
        <dbReference type="PROSITE" id="PS50222"/>
    </source>
</evidence>
<gene>
    <name evidence="2" type="ORF">SAMN05192583_0355</name>
</gene>
<protein>
    <recommendedName>
        <fullName evidence="1">EF-hand domain-containing protein</fullName>
    </recommendedName>
</protein>
<dbReference type="Proteomes" id="UP000199206">
    <property type="component" value="Unassembled WGS sequence"/>
</dbReference>
<dbReference type="RefSeq" id="WP_093663739.1">
    <property type="nucleotide sequence ID" value="NZ_FOCF01000001.1"/>
</dbReference>
<dbReference type="InterPro" id="IPR002048">
    <property type="entry name" value="EF_hand_dom"/>
</dbReference>
<dbReference type="SUPFAM" id="SSF47473">
    <property type="entry name" value="EF-hand"/>
    <property type="match status" value="1"/>
</dbReference>
<organism evidence="2 3">
    <name type="scientific">Sphingomonas gellani</name>
    <dbReference type="NCBI Taxonomy" id="1166340"/>
    <lineage>
        <taxon>Bacteria</taxon>
        <taxon>Pseudomonadati</taxon>
        <taxon>Pseudomonadota</taxon>
        <taxon>Alphaproteobacteria</taxon>
        <taxon>Sphingomonadales</taxon>
        <taxon>Sphingomonadaceae</taxon>
        <taxon>Sphingomonas</taxon>
    </lineage>
</organism>
<evidence type="ECO:0000313" key="3">
    <source>
        <dbReference type="Proteomes" id="UP000199206"/>
    </source>
</evidence>
<dbReference type="GO" id="GO:0005509">
    <property type="term" value="F:calcium ion binding"/>
    <property type="evidence" value="ECO:0007669"/>
    <property type="project" value="InterPro"/>
</dbReference>